<organism evidence="6 7">
    <name type="scientific">Sediminicoccus rosea</name>
    <dbReference type="NCBI Taxonomy" id="1225128"/>
    <lineage>
        <taxon>Bacteria</taxon>
        <taxon>Pseudomonadati</taxon>
        <taxon>Pseudomonadota</taxon>
        <taxon>Alphaproteobacteria</taxon>
        <taxon>Acetobacterales</taxon>
        <taxon>Roseomonadaceae</taxon>
        <taxon>Sediminicoccus</taxon>
    </lineage>
</organism>
<evidence type="ECO:0000313" key="6">
    <source>
        <dbReference type="EMBL" id="WPB85979.1"/>
    </source>
</evidence>
<evidence type="ECO:0000256" key="3">
    <source>
        <dbReference type="ARBA" id="ARBA00023163"/>
    </source>
</evidence>
<evidence type="ECO:0000313" key="7">
    <source>
        <dbReference type="Proteomes" id="UP001305521"/>
    </source>
</evidence>
<evidence type="ECO:0000256" key="2">
    <source>
        <dbReference type="ARBA" id="ARBA00023125"/>
    </source>
</evidence>
<dbReference type="Pfam" id="PF17932">
    <property type="entry name" value="TetR_C_24"/>
    <property type="match status" value="1"/>
</dbReference>
<protein>
    <submittedName>
        <fullName evidence="6">TetR family transcriptional regulator</fullName>
    </submittedName>
</protein>
<dbReference type="PANTHER" id="PTHR47506">
    <property type="entry name" value="TRANSCRIPTIONAL REGULATORY PROTEIN"/>
    <property type="match status" value="1"/>
</dbReference>
<evidence type="ECO:0000256" key="1">
    <source>
        <dbReference type="ARBA" id="ARBA00023015"/>
    </source>
</evidence>
<dbReference type="InterPro" id="IPR023772">
    <property type="entry name" value="DNA-bd_HTH_TetR-type_CS"/>
</dbReference>
<proteinExistence type="predicted"/>
<reference evidence="6 7" key="1">
    <citation type="submission" date="2023-11" db="EMBL/GenBank/DDBJ databases">
        <title>Arctic aerobic anoxygenic photoheterotroph Sediminicoccus rosea KRV36 adapts its photosynthesis to long days of polar summer.</title>
        <authorList>
            <person name="Tomasch J."/>
            <person name="Kopejtka K."/>
            <person name="Bily T."/>
            <person name="Gardiner A.T."/>
            <person name="Gardian Z."/>
            <person name="Shivaramu S."/>
            <person name="Koblizek M."/>
            <person name="Engelhardt F."/>
            <person name="Kaftan D."/>
        </authorList>
    </citation>
    <scope>NUCLEOTIDE SEQUENCE [LARGE SCALE GENOMIC DNA]</scope>
    <source>
        <strain evidence="6 7">R-30</strain>
    </source>
</reference>
<gene>
    <name evidence="6" type="ORF">R9Z33_03720</name>
</gene>
<dbReference type="Pfam" id="PF00440">
    <property type="entry name" value="TetR_N"/>
    <property type="match status" value="1"/>
</dbReference>
<dbReference type="InterPro" id="IPR041490">
    <property type="entry name" value="KstR2_TetR_C"/>
</dbReference>
<feature type="domain" description="HTH tetR-type" evidence="5">
    <location>
        <begin position="18"/>
        <end position="78"/>
    </location>
</feature>
<accession>A0ABZ0PJS3</accession>
<feature type="DNA-binding region" description="H-T-H motif" evidence="4">
    <location>
        <begin position="41"/>
        <end position="60"/>
    </location>
</feature>
<keyword evidence="7" id="KW-1185">Reference proteome</keyword>
<sequence length="209" mass="23076">MTPTRVITAQVSDTGLVNERRAHIAQAAARVFRRKGFHNATIRDIAVEAGLSQGSLYNYVRTKDDILYLVHQDMTAAYARDVERALEDVTEPRARLHAAIAAFIHSMRERRADIALIYQETHALGEESRRAVLAQTQAFIQRFAQLIEEARAAGMALPGAGPLAADIVTFLPVMLSLRAWRLRDIMPGDAAEAELVGFLMRGLGIQDGV</sequence>
<dbReference type="PRINTS" id="PR00455">
    <property type="entry name" value="HTHTETR"/>
</dbReference>
<dbReference type="InterPro" id="IPR036271">
    <property type="entry name" value="Tet_transcr_reg_TetR-rel_C_sf"/>
</dbReference>
<dbReference type="SUPFAM" id="SSF48498">
    <property type="entry name" value="Tetracyclin repressor-like, C-terminal domain"/>
    <property type="match status" value="1"/>
</dbReference>
<evidence type="ECO:0000256" key="4">
    <source>
        <dbReference type="PROSITE-ProRule" id="PRU00335"/>
    </source>
</evidence>
<dbReference type="PROSITE" id="PS50977">
    <property type="entry name" value="HTH_TETR_2"/>
    <property type="match status" value="1"/>
</dbReference>
<dbReference type="InterPro" id="IPR009057">
    <property type="entry name" value="Homeodomain-like_sf"/>
</dbReference>
<dbReference type="PROSITE" id="PS01081">
    <property type="entry name" value="HTH_TETR_1"/>
    <property type="match status" value="1"/>
</dbReference>
<dbReference type="RefSeq" id="WP_318649956.1">
    <property type="nucleotide sequence ID" value="NZ_CP137852.1"/>
</dbReference>
<dbReference type="Proteomes" id="UP001305521">
    <property type="component" value="Chromosome"/>
</dbReference>
<keyword evidence="3" id="KW-0804">Transcription</keyword>
<name>A0ABZ0PJS3_9PROT</name>
<dbReference type="Gene3D" id="1.10.357.10">
    <property type="entry name" value="Tetracycline Repressor, domain 2"/>
    <property type="match status" value="1"/>
</dbReference>
<dbReference type="SUPFAM" id="SSF46689">
    <property type="entry name" value="Homeodomain-like"/>
    <property type="match status" value="1"/>
</dbReference>
<keyword evidence="1" id="KW-0805">Transcription regulation</keyword>
<keyword evidence="2 4" id="KW-0238">DNA-binding</keyword>
<evidence type="ECO:0000259" key="5">
    <source>
        <dbReference type="PROSITE" id="PS50977"/>
    </source>
</evidence>
<dbReference type="EMBL" id="CP137852">
    <property type="protein sequence ID" value="WPB85979.1"/>
    <property type="molecule type" value="Genomic_DNA"/>
</dbReference>
<dbReference type="Gene3D" id="1.10.10.60">
    <property type="entry name" value="Homeodomain-like"/>
    <property type="match status" value="1"/>
</dbReference>
<dbReference type="PANTHER" id="PTHR47506:SF1">
    <property type="entry name" value="HTH-TYPE TRANSCRIPTIONAL REGULATOR YJDC"/>
    <property type="match status" value="1"/>
</dbReference>
<dbReference type="InterPro" id="IPR001647">
    <property type="entry name" value="HTH_TetR"/>
</dbReference>